<dbReference type="Gene3D" id="3.40.50.150">
    <property type="entry name" value="Vaccinia Virus protein VP39"/>
    <property type="match status" value="1"/>
</dbReference>
<organism evidence="2 3">
    <name type="scientific">Micromonospora chaiyaphumensis</name>
    <dbReference type="NCBI Taxonomy" id="307119"/>
    <lineage>
        <taxon>Bacteria</taxon>
        <taxon>Bacillati</taxon>
        <taxon>Actinomycetota</taxon>
        <taxon>Actinomycetes</taxon>
        <taxon>Micromonosporales</taxon>
        <taxon>Micromonosporaceae</taxon>
        <taxon>Micromonospora</taxon>
    </lineage>
</organism>
<evidence type="ECO:0000313" key="2">
    <source>
        <dbReference type="EMBL" id="SCF00965.1"/>
    </source>
</evidence>
<proteinExistence type="predicted"/>
<gene>
    <name evidence="2" type="ORF">GA0070214_104499</name>
</gene>
<name>A0A1C4WXL2_9ACTN</name>
<dbReference type="GO" id="GO:0008757">
    <property type="term" value="F:S-adenosylmethionine-dependent methyltransferase activity"/>
    <property type="evidence" value="ECO:0007669"/>
    <property type="project" value="InterPro"/>
</dbReference>
<sequence>MSTKDLHAPKRKLLPEMEGRTARWYARNRGSAAQLAEYRRQAARLAEGLPAGAAVLEVAPGPGFLAIELARLGAYRITGLDVSHTFVELAGEAARRAGVEVAFRQGDVHELPFPADSFDLVVCQAAFKNFVRPVRALDELHRVLRPGGRAVIHDLRADVAPADIEREVARMGLGGLDAFWTRSALRMLRRRAVTGDAFARLAAESAFGGAEVDRDGLIGLEVRLHKAA</sequence>
<dbReference type="PANTHER" id="PTHR42912">
    <property type="entry name" value="METHYLTRANSFERASE"/>
    <property type="match status" value="1"/>
</dbReference>
<dbReference type="Proteomes" id="UP000199629">
    <property type="component" value="Unassembled WGS sequence"/>
</dbReference>
<dbReference type="Pfam" id="PF08241">
    <property type="entry name" value="Methyltransf_11"/>
    <property type="match status" value="1"/>
</dbReference>
<keyword evidence="3" id="KW-1185">Reference proteome</keyword>
<evidence type="ECO:0000259" key="1">
    <source>
        <dbReference type="Pfam" id="PF08241"/>
    </source>
</evidence>
<dbReference type="AlphaFoldDB" id="A0A1C4WXL2"/>
<dbReference type="InterPro" id="IPR029063">
    <property type="entry name" value="SAM-dependent_MTases_sf"/>
</dbReference>
<evidence type="ECO:0000313" key="3">
    <source>
        <dbReference type="Proteomes" id="UP000199629"/>
    </source>
</evidence>
<reference evidence="3" key="1">
    <citation type="submission" date="2016-06" db="EMBL/GenBank/DDBJ databases">
        <authorList>
            <person name="Varghese N."/>
            <person name="Submissions Spin"/>
        </authorList>
    </citation>
    <scope>NUCLEOTIDE SEQUENCE [LARGE SCALE GENOMIC DNA]</scope>
    <source>
        <strain evidence="3">DSM 45246</strain>
    </source>
</reference>
<protein>
    <submittedName>
        <fullName evidence="2">Methyltransferase domain-containing protein</fullName>
    </submittedName>
</protein>
<dbReference type="CDD" id="cd02440">
    <property type="entry name" value="AdoMet_MTases"/>
    <property type="match status" value="1"/>
</dbReference>
<dbReference type="EMBL" id="FMCS01000004">
    <property type="protein sequence ID" value="SCF00965.1"/>
    <property type="molecule type" value="Genomic_DNA"/>
</dbReference>
<dbReference type="RefSeq" id="WP_208602757.1">
    <property type="nucleotide sequence ID" value="NZ_FMCS01000004.1"/>
</dbReference>
<dbReference type="InterPro" id="IPR050508">
    <property type="entry name" value="Methyltransf_Superfamily"/>
</dbReference>
<dbReference type="GO" id="GO:0032259">
    <property type="term" value="P:methylation"/>
    <property type="evidence" value="ECO:0007669"/>
    <property type="project" value="UniProtKB-KW"/>
</dbReference>
<accession>A0A1C4WXL2</accession>
<keyword evidence="2" id="KW-0808">Transferase</keyword>
<dbReference type="SUPFAM" id="SSF53335">
    <property type="entry name" value="S-adenosyl-L-methionine-dependent methyltransferases"/>
    <property type="match status" value="1"/>
</dbReference>
<keyword evidence="2" id="KW-0489">Methyltransferase</keyword>
<feature type="domain" description="Methyltransferase type 11" evidence="1">
    <location>
        <begin position="56"/>
        <end position="152"/>
    </location>
</feature>
<dbReference type="InterPro" id="IPR013216">
    <property type="entry name" value="Methyltransf_11"/>
</dbReference>